<evidence type="ECO:0000313" key="3">
    <source>
        <dbReference type="Proteomes" id="UP001240250"/>
    </source>
</evidence>
<dbReference type="CDD" id="cd02511">
    <property type="entry name" value="Beta4Glucosyltransferase"/>
    <property type="match status" value="1"/>
</dbReference>
<sequence length="285" mass="32239">MSGDVPVSVIVLTRNEEATLGNSLRRLERFDDVVVVDSGSTDRTAEIAVEHGARVVPFTWDGGYPKKKQWSLEHAGVRHDWVLLLDADEFPSPALVDEIAALVRSGRVDEHGAYDVALLYRFAGRYLRHGHRVTKRSLLDRRRCAFPEVGDLDAPGIREVEGHYQPETTGTVGALRHRVVHDDRDPVASWFDRHNRYSDWEAYLRRHAALRADVAARRTAKGALFDRVPFKPLAFFVYAFVARRGFLDGRAGFDYAVALATYYWQIGVKVRELERADQAVARRAG</sequence>
<dbReference type="InterPro" id="IPR029044">
    <property type="entry name" value="Nucleotide-diphossugar_trans"/>
</dbReference>
<protein>
    <submittedName>
        <fullName evidence="2">Glycosyltransferase involved in cell wall biosynthesis</fullName>
    </submittedName>
</protein>
<proteinExistence type="predicted"/>
<evidence type="ECO:0000313" key="2">
    <source>
        <dbReference type="EMBL" id="MDQ0424471.1"/>
    </source>
</evidence>
<dbReference type="Proteomes" id="UP001240250">
    <property type="component" value="Unassembled WGS sequence"/>
</dbReference>
<dbReference type="RefSeq" id="WP_070319702.1">
    <property type="nucleotide sequence ID" value="NZ_JAUSVM010000001.1"/>
</dbReference>
<reference evidence="2 3" key="1">
    <citation type="submission" date="2023-07" db="EMBL/GenBank/DDBJ databases">
        <title>Sequencing the genomes of 1000 actinobacteria strains.</title>
        <authorList>
            <person name="Klenk H.-P."/>
        </authorList>
    </citation>
    <scope>NUCLEOTIDE SEQUENCE [LARGE SCALE GENOMIC DNA]</scope>
    <source>
        <strain evidence="2 3">DSM 14785</strain>
    </source>
</reference>
<comment type="caution">
    <text evidence="2">The sequence shown here is derived from an EMBL/GenBank/DDBJ whole genome shotgun (WGS) entry which is preliminary data.</text>
</comment>
<accession>A0ABU0GGK1</accession>
<keyword evidence="3" id="KW-1185">Reference proteome</keyword>
<dbReference type="EMBL" id="JAUSVM010000001">
    <property type="protein sequence ID" value="MDQ0424471.1"/>
    <property type="molecule type" value="Genomic_DNA"/>
</dbReference>
<dbReference type="PANTHER" id="PTHR43630:SF2">
    <property type="entry name" value="GLYCOSYLTRANSFERASE"/>
    <property type="match status" value="1"/>
</dbReference>
<dbReference type="InterPro" id="IPR001173">
    <property type="entry name" value="Glyco_trans_2-like"/>
</dbReference>
<dbReference type="PANTHER" id="PTHR43630">
    <property type="entry name" value="POLY-BETA-1,6-N-ACETYL-D-GLUCOSAMINE SYNTHASE"/>
    <property type="match status" value="1"/>
</dbReference>
<dbReference type="Pfam" id="PF00535">
    <property type="entry name" value="Glycos_transf_2"/>
    <property type="match status" value="1"/>
</dbReference>
<gene>
    <name evidence="2" type="ORF">JO380_000852</name>
</gene>
<feature type="domain" description="Glycosyltransferase 2-like" evidence="1">
    <location>
        <begin position="8"/>
        <end position="107"/>
    </location>
</feature>
<organism evidence="2 3">
    <name type="scientific">Cellulomonas iranensis</name>
    <dbReference type="NCBI Taxonomy" id="76862"/>
    <lineage>
        <taxon>Bacteria</taxon>
        <taxon>Bacillati</taxon>
        <taxon>Actinomycetota</taxon>
        <taxon>Actinomycetes</taxon>
        <taxon>Micrococcales</taxon>
        <taxon>Cellulomonadaceae</taxon>
        <taxon>Cellulomonas</taxon>
    </lineage>
</organism>
<name>A0ABU0GGK1_9CELL</name>
<evidence type="ECO:0000259" key="1">
    <source>
        <dbReference type="Pfam" id="PF00535"/>
    </source>
</evidence>
<dbReference type="SUPFAM" id="SSF53448">
    <property type="entry name" value="Nucleotide-diphospho-sugar transferases"/>
    <property type="match status" value="1"/>
</dbReference>
<dbReference type="Gene3D" id="3.90.550.10">
    <property type="entry name" value="Spore Coat Polysaccharide Biosynthesis Protein SpsA, Chain A"/>
    <property type="match status" value="1"/>
</dbReference>